<dbReference type="PANTHER" id="PTHR43736">
    <property type="entry name" value="ADP-RIBOSE PYROPHOSPHATASE"/>
    <property type="match status" value="1"/>
</dbReference>
<accession>A0A7V8FRV8</accession>
<protein>
    <submittedName>
        <fullName evidence="4">RNA pyrophosphohydrolase</fullName>
    </submittedName>
</protein>
<dbReference type="InterPro" id="IPR020084">
    <property type="entry name" value="NUDIX_hydrolase_CS"/>
</dbReference>
<dbReference type="SUPFAM" id="SSF55811">
    <property type="entry name" value="Nudix"/>
    <property type="match status" value="1"/>
</dbReference>
<dbReference type="Gene3D" id="3.90.79.10">
    <property type="entry name" value="Nucleoside Triphosphate Pyrophosphohydrolase"/>
    <property type="match status" value="1"/>
</dbReference>
<evidence type="ECO:0000259" key="3">
    <source>
        <dbReference type="PROSITE" id="PS51462"/>
    </source>
</evidence>
<comment type="cofactor">
    <cofactor evidence="1">
        <name>Mg(2+)</name>
        <dbReference type="ChEBI" id="CHEBI:18420"/>
    </cofactor>
</comment>
<evidence type="ECO:0000313" key="5">
    <source>
        <dbReference type="Proteomes" id="UP000461670"/>
    </source>
</evidence>
<dbReference type="InterPro" id="IPR000086">
    <property type="entry name" value="NUDIX_hydrolase_dom"/>
</dbReference>
<evidence type="ECO:0000256" key="2">
    <source>
        <dbReference type="ARBA" id="ARBA00022801"/>
    </source>
</evidence>
<dbReference type="PANTHER" id="PTHR43736:SF1">
    <property type="entry name" value="DIHYDRONEOPTERIN TRIPHOSPHATE DIPHOSPHATASE"/>
    <property type="match status" value="1"/>
</dbReference>
<dbReference type="AlphaFoldDB" id="A0A7V8FRV8"/>
<evidence type="ECO:0000313" key="4">
    <source>
        <dbReference type="EMBL" id="KAF1023644.1"/>
    </source>
</evidence>
<dbReference type="Proteomes" id="UP000461670">
    <property type="component" value="Unassembled WGS sequence"/>
</dbReference>
<gene>
    <name evidence="4" type="primary">rppH_1</name>
    <name evidence="4" type="ORF">GAK30_00307</name>
</gene>
<keyword evidence="2 4" id="KW-0378">Hydrolase</keyword>
<proteinExistence type="predicted"/>
<dbReference type="CDD" id="cd04682">
    <property type="entry name" value="NUDIX_Hydrolase"/>
    <property type="match status" value="1"/>
</dbReference>
<comment type="caution">
    <text evidence="4">The sequence shown here is derived from an EMBL/GenBank/DDBJ whole genome shotgun (WGS) entry which is preliminary data.</text>
</comment>
<dbReference type="PROSITE" id="PS00893">
    <property type="entry name" value="NUDIX_BOX"/>
    <property type="match status" value="1"/>
</dbReference>
<sequence length="148" mass="16483">MTNPLDLLLPFTGAKVALLLNQHILVYRRDDKPDIPYPGQWDLPGGGREGDETPLQCVQREVHEEFGIHIAAAAVRWTRRYPPLRAGGLPAYFMGGRLSQAEHVAIRFGDEGQEWTLMPVDEFLSRGDAVAHLQQRLVDFLASPQAAA</sequence>
<name>A0A7V8FRV8_9BURK</name>
<dbReference type="GO" id="GO:0016787">
    <property type="term" value="F:hydrolase activity"/>
    <property type="evidence" value="ECO:0007669"/>
    <property type="project" value="UniProtKB-KW"/>
</dbReference>
<organism evidence="4 5">
    <name type="scientific">Paracidovorax wautersii</name>
    <dbReference type="NCBI Taxonomy" id="1177982"/>
    <lineage>
        <taxon>Bacteria</taxon>
        <taxon>Pseudomonadati</taxon>
        <taxon>Pseudomonadota</taxon>
        <taxon>Betaproteobacteria</taxon>
        <taxon>Burkholderiales</taxon>
        <taxon>Comamonadaceae</taxon>
        <taxon>Paracidovorax</taxon>
    </lineage>
</organism>
<dbReference type="Pfam" id="PF00293">
    <property type="entry name" value="NUDIX"/>
    <property type="match status" value="1"/>
</dbReference>
<reference evidence="5" key="1">
    <citation type="journal article" date="2020" name="MBio">
        <title>Horizontal gene transfer to a defensive symbiont with a reduced genome amongst a multipartite beetle microbiome.</title>
        <authorList>
            <person name="Waterworth S.C."/>
            <person name="Florez L.V."/>
            <person name="Rees E.R."/>
            <person name="Hertweck C."/>
            <person name="Kaltenpoth M."/>
            <person name="Kwan J.C."/>
        </authorList>
    </citation>
    <scope>NUCLEOTIDE SEQUENCE [LARGE SCALE GENOMIC DNA]</scope>
</reference>
<evidence type="ECO:0000256" key="1">
    <source>
        <dbReference type="ARBA" id="ARBA00001946"/>
    </source>
</evidence>
<dbReference type="InterPro" id="IPR015797">
    <property type="entry name" value="NUDIX_hydrolase-like_dom_sf"/>
</dbReference>
<dbReference type="PROSITE" id="PS51462">
    <property type="entry name" value="NUDIX"/>
    <property type="match status" value="1"/>
</dbReference>
<dbReference type="EMBL" id="WNDQ01000003">
    <property type="protein sequence ID" value="KAF1023644.1"/>
    <property type="molecule type" value="Genomic_DNA"/>
</dbReference>
<feature type="domain" description="Nudix hydrolase" evidence="3">
    <location>
        <begin position="9"/>
        <end position="142"/>
    </location>
</feature>